<organism evidence="1 2">
    <name type="scientific">Blautia aquisgranensis</name>
    <dbReference type="NCBI Taxonomy" id="3133153"/>
    <lineage>
        <taxon>Bacteria</taxon>
        <taxon>Bacillati</taxon>
        <taxon>Bacillota</taxon>
        <taxon>Clostridia</taxon>
        <taxon>Lachnospirales</taxon>
        <taxon>Lachnospiraceae</taxon>
        <taxon>Blautia</taxon>
    </lineage>
</organism>
<name>A0ABV1BH76_9FIRM</name>
<sequence length="66" mass="7510">MKNEVDISKKCLLTLEEAAGYTGIGINKLRALSNDEHCTWVLWNGTRRMIKRSKLEAYLDTAVARI</sequence>
<dbReference type="InterPro" id="IPR038148">
    <property type="entry name" value="Tn1545/Tn916_Xis"/>
</dbReference>
<gene>
    <name evidence="1" type="ORF">WMO28_13730</name>
</gene>
<dbReference type="Pfam" id="PF09035">
    <property type="entry name" value="Tn916-Xis"/>
    <property type="match status" value="1"/>
</dbReference>
<dbReference type="RefSeq" id="WP_349057333.1">
    <property type="nucleotide sequence ID" value="NZ_JBBMEJ010000019.1"/>
</dbReference>
<dbReference type="InterPro" id="IPR015122">
    <property type="entry name" value="Tn916-Xis"/>
</dbReference>
<proteinExistence type="predicted"/>
<reference evidence="1 2" key="1">
    <citation type="submission" date="2024-03" db="EMBL/GenBank/DDBJ databases">
        <title>Human intestinal bacterial collection.</title>
        <authorList>
            <person name="Pauvert C."/>
            <person name="Hitch T.C.A."/>
            <person name="Clavel T."/>
        </authorList>
    </citation>
    <scope>NUCLEOTIDE SEQUENCE [LARGE SCALE GENOMIC DNA]</scope>
    <source>
        <strain evidence="1 2">CLA-JM-H16</strain>
    </source>
</reference>
<evidence type="ECO:0000313" key="1">
    <source>
        <dbReference type="EMBL" id="MEQ2371968.1"/>
    </source>
</evidence>
<protein>
    <submittedName>
        <fullName evidence="1">Excisionase</fullName>
    </submittedName>
</protein>
<evidence type="ECO:0000313" key="2">
    <source>
        <dbReference type="Proteomes" id="UP001473063"/>
    </source>
</evidence>
<dbReference type="Proteomes" id="UP001473063">
    <property type="component" value="Unassembled WGS sequence"/>
</dbReference>
<comment type="caution">
    <text evidence="1">The sequence shown here is derived from an EMBL/GenBank/DDBJ whole genome shotgun (WGS) entry which is preliminary data.</text>
</comment>
<dbReference type="EMBL" id="JBBMEJ010000019">
    <property type="protein sequence ID" value="MEQ2371968.1"/>
    <property type="molecule type" value="Genomic_DNA"/>
</dbReference>
<dbReference type="Gene3D" id="3.90.105.50">
    <property type="match status" value="1"/>
</dbReference>
<accession>A0ABV1BH76</accession>
<keyword evidence="2" id="KW-1185">Reference proteome</keyword>